<dbReference type="InterPro" id="IPR044742">
    <property type="entry name" value="DEAD/DEAH_RhlB"/>
</dbReference>
<dbReference type="Gene3D" id="3.40.50.300">
    <property type="entry name" value="P-loop containing nucleotide triphosphate hydrolases"/>
    <property type="match status" value="2"/>
</dbReference>
<feature type="compositionally biased region" description="Basic and acidic residues" evidence="6">
    <location>
        <begin position="705"/>
        <end position="720"/>
    </location>
</feature>
<dbReference type="EMBL" id="CP036287">
    <property type="protein sequence ID" value="QDU68126.1"/>
    <property type="molecule type" value="Genomic_DNA"/>
</dbReference>
<dbReference type="PROSITE" id="PS51192">
    <property type="entry name" value="HELICASE_ATP_BIND_1"/>
    <property type="match status" value="1"/>
</dbReference>
<evidence type="ECO:0000256" key="1">
    <source>
        <dbReference type="ARBA" id="ARBA00022741"/>
    </source>
</evidence>
<dbReference type="InterPro" id="IPR011545">
    <property type="entry name" value="DEAD/DEAH_box_helicase_dom"/>
</dbReference>
<dbReference type="InterPro" id="IPR027417">
    <property type="entry name" value="P-loop_NTPase"/>
</dbReference>
<name>A0A518BMF8_9BACT</name>
<feature type="region of interest" description="Disordered" evidence="6">
    <location>
        <begin position="638"/>
        <end position="871"/>
    </location>
</feature>
<dbReference type="InterPro" id="IPR005580">
    <property type="entry name" value="DbpA/CsdA_RNA-bd_dom"/>
</dbReference>
<dbReference type="GO" id="GO:0016787">
    <property type="term" value="F:hydrolase activity"/>
    <property type="evidence" value="ECO:0007669"/>
    <property type="project" value="UniProtKB-KW"/>
</dbReference>
<dbReference type="Pfam" id="PF03880">
    <property type="entry name" value="DbpA"/>
    <property type="match status" value="1"/>
</dbReference>
<evidence type="ECO:0000313" key="9">
    <source>
        <dbReference type="EMBL" id="QDU68126.1"/>
    </source>
</evidence>
<dbReference type="SMART" id="SM00487">
    <property type="entry name" value="DEXDc"/>
    <property type="match status" value="1"/>
</dbReference>
<feature type="compositionally biased region" description="Basic and acidic residues" evidence="6">
    <location>
        <begin position="545"/>
        <end position="579"/>
    </location>
</feature>
<dbReference type="Proteomes" id="UP000316921">
    <property type="component" value="Chromosome"/>
</dbReference>
<dbReference type="InterPro" id="IPR050079">
    <property type="entry name" value="DEAD_box_RNA_helicase"/>
</dbReference>
<proteinExistence type="inferred from homology"/>
<evidence type="ECO:0000256" key="2">
    <source>
        <dbReference type="ARBA" id="ARBA00022801"/>
    </source>
</evidence>
<evidence type="ECO:0000259" key="7">
    <source>
        <dbReference type="PROSITE" id="PS51192"/>
    </source>
</evidence>
<keyword evidence="2 9" id="KW-0378">Hydrolase</keyword>
<dbReference type="Pfam" id="PF00270">
    <property type="entry name" value="DEAD"/>
    <property type="match status" value="1"/>
</dbReference>
<evidence type="ECO:0000313" key="10">
    <source>
        <dbReference type="Proteomes" id="UP000316921"/>
    </source>
</evidence>
<dbReference type="PANTHER" id="PTHR47959:SF1">
    <property type="entry name" value="ATP-DEPENDENT RNA HELICASE DBPA"/>
    <property type="match status" value="1"/>
</dbReference>
<dbReference type="PANTHER" id="PTHR47959">
    <property type="entry name" value="ATP-DEPENDENT RNA HELICASE RHLE-RELATED"/>
    <property type="match status" value="1"/>
</dbReference>
<feature type="compositionally biased region" description="Gly residues" evidence="6">
    <location>
        <begin position="691"/>
        <end position="704"/>
    </location>
</feature>
<feature type="compositionally biased region" description="Low complexity" evidence="6">
    <location>
        <begin position="99"/>
        <end position="113"/>
    </location>
</feature>
<evidence type="ECO:0000256" key="5">
    <source>
        <dbReference type="ARBA" id="ARBA00038437"/>
    </source>
</evidence>
<sequence>MTEPILDPRIAEPLRAALLRRGFDSLTTVQEAALQACGENRDLQISSQTGSGKTVALGLVAAPVLLASPDAPFPPVIEPEPDAGSDVFSETEGTPEASELAAVQSEAADAEAATSDEIGERADDDSVDGAIEPAAEVDADSENSNEQELAASQAPAQRQDDAPRKSSRPRGPQVLVIVPTRELAAQVRSELEWLYADVPGVTLDCVTGGTNLWRERERLRRPPRVLVGTPGRLLDHLTSEALVLDQVCHLILDEADQMLDLGFREELEAIIEATPDHRRTHMVSATLPDGIRRLAERYQHNPLHVEGTRLGVANADIEHIACRVHERDRYSALVNLLLVSGTERTLVFVNTRVETSELAEKLSDDGFAALPLSGELAQAQRTRTLAAFRSGAVPILVATDVAARGLDVPEVATVVHTAPCRDAEVYTHRSGRTGRAGKKGVSISMVPHRRQKRMEFLLRDAGIDVEWRPIPSADDVRRVVEERAREATAKALAEAPTPTEEQLVDARAMLEDREPAELVAVLLQMARPSKSPDARDIGQADNDSDDRGTLRPQRRNDGRAPFQREDRQSFQHDAHRGAPKDTVSFRINWGFAAGANPKRLLAHICRRGDVQGREVGAIRLQAHFSTFEITSGAAQAFEGRARERDERDPHLKIQRDFPSRRPVNREERVDRPGFGRGEGNERSGGFDRRNYGGGGNGRPTGGGYQRDERPAGGGYKRADRPTGGGYQRSDRPTGGGYQRDERPAGGGYKRADRPTGGGYQRSDRPTGGGYQRDERPAGGGYKRADRPTGGGYKREERPTGGGYQRSERPAGGGGYVPPYRRPEIVGQSDASTKPDGDQPKSTGSARYNHDQYRGGGKNGSNDRSRRFLARV</sequence>
<dbReference type="SMART" id="SM00490">
    <property type="entry name" value="HELICc"/>
    <property type="match status" value="1"/>
</dbReference>
<feature type="region of interest" description="Disordered" evidence="6">
    <location>
        <begin position="527"/>
        <end position="581"/>
    </location>
</feature>
<evidence type="ECO:0000259" key="8">
    <source>
        <dbReference type="PROSITE" id="PS51194"/>
    </source>
</evidence>
<dbReference type="InterPro" id="IPR014001">
    <property type="entry name" value="Helicase_ATP-bd"/>
</dbReference>
<dbReference type="EC" id="3.6.4.13" evidence="9"/>
<feature type="compositionally biased region" description="Acidic residues" evidence="6">
    <location>
        <begin position="135"/>
        <end position="145"/>
    </location>
</feature>
<keyword evidence="3 9" id="KW-0347">Helicase</keyword>
<reference evidence="9 10" key="1">
    <citation type="submission" date="2019-02" db="EMBL/GenBank/DDBJ databases">
        <title>Deep-cultivation of Planctomycetes and their phenomic and genomic characterization uncovers novel biology.</title>
        <authorList>
            <person name="Wiegand S."/>
            <person name="Jogler M."/>
            <person name="Boedeker C."/>
            <person name="Pinto D."/>
            <person name="Vollmers J."/>
            <person name="Rivas-Marin E."/>
            <person name="Kohn T."/>
            <person name="Peeters S.H."/>
            <person name="Heuer A."/>
            <person name="Rast P."/>
            <person name="Oberbeckmann S."/>
            <person name="Bunk B."/>
            <person name="Jeske O."/>
            <person name="Meyerdierks A."/>
            <person name="Storesund J.E."/>
            <person name="Kallscheuer N."/>
            <person name="Luecker S."/>
            <person name="Lage O.M."/>
            <person name="Pohl T."/>
            <person name="Merkel B.J."/>
            <person name="Hornburger P."/>
            <person name="Mueller R.-W."/>
            <person name="Bruemmer F."/>
            <person name="Labrenz M."/>
            <person name="Spormann A.M."/>
            <person name="Op den Camp H."/>
            <person name="Overmann J."/>
            <person name="Amann R."/>
            <person name="Jetten M.S.M."/>
            <person name="Mascher T."/>
            <person name="Medema M.H."/>
            <person name="Devos D.P."/>
            <person name="Kaster A.-K."/>
            <person name="Ovreas L."/>
            <person name="Rohde M."/>
            <person name="Galperin M.Y."/>
            <person name="Jogler C."/>
        </authorList>
    </citation>
    <scope>NUCLEOTIDE SEQUENCE [LARGE SCALE GENOMIC DNA]</scope>
    <source>
        <strain evidence="9 10">Pla133</strain>
    </source>
</reference>
<protein>
    <submittedName>
        <fullName evidence="9">DEAD-box ATP-dependent RNA helicase CshA</fullName>
        <ecNumber evidence="9">3.6.4.13</ecNumber>
    </submittedName>
</protein>
<feature type="domain" description="Helicase ATP-binding" evidence="7">
    <location>
        <begin position="34"/>
        <end position="305"/>
    </location>
</feature>
<dbReference type="InterPro" id="IPR001650">
    <property type="entry name" value="Helicase_C-like"/>
</dbReference>
<dbReference type="Pfam" id="PF00271">
    <property type="entry name" value="Helicase_C"/>
    <property type="match status" value="1"/>
</dbReference>
<accession>A0A518BMF8</accession>
<dbReference type="Gene3D" id="3.30.70.330">
    <property type="match status" value="1"/>
</dbReference>
<gene>
    <name evidence="9" type="primary">cshA</name>
    <name evidence="9" type="ORF">Pla133_32200</name>
</gene>
<feature type="compositionally biased region" description="Basic and acidic residues" evidence="6">
    <location>
        <begin position="639"/>
        <end position="690"/>
    </location>
</feature>
<dbReference type="AlphaFoldDB" id="A0A518BMF8"/>
<dbReference type="CDD" id="cd00268">
    <property type="entry name" value="DEADc"/>
    <property type="match status" value="1"/>
</dbReference>
<dbReference type="GO" id="GO:0005524">
    <property type="term" value="F:ATP binding"/>
    <property type="evidence" value="ECO:0007669"/>
    <property type="project" value="UniProtKB-KW"/>
</dbReference>
<feature type="domain" description="Helicase C-terminal" evidence="8">
    <location>
        <begin position="316"/>
        <end position="503"/>
    </location>
</feature>
<keyword evidence="10" id="KW-1185">Reference proteome</keyword>
<dbReference type="GO" id="GO:0003724">
    <property type="term" value="F:RNA helicase activity"/>
    <property type="evidence" value="ECO:0007669"/>
    <property type="project" value="UniProtKB-EC"/>
</dbReference>
<dbReference type="PROSITE" id="PS51194">
    <property type="entry name" value="HELICASE_CTER"/>
    <property type="match status" value="1"/>
</dbReference>
<evidence type="ECO:0000256" key="6">
    <source>
        <dbReference type="SAM" id="MobiDB-lite"/>
    </source>
</evidence>
<feature type="compositionally biased region" description="Basic and acidic residues" evidence="6">
    <location>
        <begin position="771"/>
        <end position="798"/>
    </location>
</feature>
<dbReference type="GO" id="GO:0003676">
    <property type="term" value="F:nucleic acid binding"/>
    <property type="evidence" value="ECO:0007669"/>
    <property type="project" value="InterPro"/>
</dbReference>
<keyword evidence="1" id="KW-0547">Nucleotide-binding</keyword>
<keyword evidence="4" id="KW-0067">ATP-binding</keyword>
<dbReference type="SUPFAM" id="SSF52540">
    <property type="entry name" value="P-loop containing nucleoside triphosphate hydrolases"/>
    <property type="match status" value="2"/>
</dbReference>
<dbReference type="KEGG" id="pbap:Pla133_32200"/>
<organism evidence="9 10">
    <name type="scientific">Engelhardtia mirabilis</name>
    <dbReference type="NCBI Taxonomy" id="2528011"/>
    <lineage>
        <taxon>Bacteria</taxon>
        <taxon>Pseudomonadati</taxon>
        <taxon>Planctomycetota</taxon>
        <taxon>Planctomycetia</taxon>
        <taxon>Planctomycetia incertae sedis</taxon>
        <taxon>Engelhardtia</taxon>
    </lineage>
</organism>
<dbReference type="GO" id="GO:0005829">
    <property type="term" value="C:cytosol"/>
    <property type="evidence" value="ECO:0007669"/>
    <property type="project" value="TreeGrafter"/>
</dbReference>
<dbReference type="CDD" id="cd18787">
    <property type="entry name" value="SF2_C_DEAD"/>
    <property type="match status" value="1"/>
</dbReference>
<dbReference type="RefSeq" id="WP_145066878.1">
    <property type="nucleotide sequence ID" value="NZ_CP036287.1"/>
</dbReference>
<feature type="compositionally biased region" description="Basic and acidic residues" evidence="6">
    <location>
        <begin position="738"/>
        <end position="753"/>
    </location>
</feature>
<evidence type="ECO:0000256" key="4">
    <source>
        <dbReference type="ARBA" id="ARBA00022840"/>
    </source>
</evidence>
<evidence type="ECO:0000256" key="3">
    <source>
        <dbReference type="ARBA" id="ARBA00022806"/>
    </source>
</evidence>
<comment type="similarity">
    <text evidence="5">Belongs to the DEAD box helicase family.</text>
</comment>
<feature type="region of interest" description="Disordered" evidence="6">
    <location>
        <begin position="68"/>
        <end position="173"/>
    </location>
</feature>
<dbReference type="CDD" id="cd12252">
    <property type="entry name" value="RRM_DbpA"/>
    <property type="match status" value="1"/>
</dbReference>
<dbReference type="InterPro" id="IPR012677">
    <property type="entry name" value="Nucleotide-bd_a/b_plait_sf"/>
</dbReference>